<dbReference type="Pfam" id="PF00004">
    <property type="entry name" value="AAA"/>
    <property type="match status" value="1"/>
</dbReference>
<dbReference type="PANTHER" id="PTHR23077:SF9">
    <property type="entry name" value="PEROXISOMAL ATPASE PEX6"/>
    <property type="match status" value="1"/>
</dbReference>
<dbReference type="InterPro" id="IPR027417">
    <property type="entry name" value="P-loop_NTPase"/>
</dbReference>
<comment type="catalytic activity">
    <reaction evidence="10">
        <text>ATP + H2O = ADP + phosphate + H(+)</text>
        <dbReference type="Rhea" id="RHEA:13065"/>
        <dbReference type="ChEBI" id="CHEBI:15377"/>
        <dbReference type="ChEBI" id="CHEBI:15378"/>
        <dbReference type="ChEBI" id="CHEBI:30616"/>
        <dbReference type="ChEBI" id="CHEBI:43474"/>
        <dbReference type="ChEBI" id="CHEBI:456216"/>
    </reaction>
    <physiologicalReaction direction="left-to-right" evidence="10">
        <dbReference type="Rhea" id="RHEA:13066"/>
    </physiologicalReaction>
</comment>
<dbReference type="InterPro" id="IPR003959">
    <property type="entry name" value="ATPase_AAA_core"/>
</dbReference>
<evidence type="ECO:0000256" key="5">
    <source>
        <dbReference type="ARBA" id="ARBA00022801"/>
    </source>
</evidence>
<evidence type="ECO:0000256" key="1">
    <source>
        <dbReference type="ARBA" id="ARBA00004370"/>
    </source>
</evidence>
<evidence type="ECO:0000313" key="14">
    <source>
        <dbReference type="Proteomes" id="UP000221165"/>
    </source>
</evidence>
<reference evidence="13 14" key="1">
    <citation type="journal article" date="2017" name="Int. J. Parasitol.">
        <title>The genome of the protozoan parasite Cystoisospora suis and a reverse vaccinology approach to identify vaccine candidates.</title>
        <authorList>
            <person name="Palmieri N."/>
            <person name="Shrestha A."/>
            <person name="Ruttkowski B."/>
            <person name="Beck T."/>
            <person name="Vogl C."/>
            <person name="Tomley F."/>
            <person name="Blake D.P."/>
            <person name="Joachim A."/>
        </authorList>
    </citation>
    <scope>NUCLEOTIDE SEQUENCE [LARGE SCALE GENOMIC DNA]</scope>
    <source>
        <strain evidence="13 14">Wien I</strain>
    </source>
</reference>
<evidence type="ECO:0000256" key="4">
    <source>
        <dbReference type="ARBA" id="ARBA00022741"/>
    </source>
</evidence>
<evidence type="ECO:0000256" key="11">
    <source>
        <dbReference type="SAM" id="MobiDB-lite"/>
    </source>
</evidence>
<dbReference type="InterPro" id="IPR050168">
    <property type="entry name" value="AAA_ATPase_domain"/>
</dbReference>
<keyword evidence="6" id="KW-0067">ATP-binding</keyword>
<dbReference type="InterPro" id="IPR003960">
    <property type="entry name" value="ATPase_AAA_CS"/>
</dbReference>
<evidence type="ECO:0000256" key="6">
    <source>
        <dbReference type="ARBA" id="ARBA00022840"/>
    </source>
</evidence>
<sequence length="1293" mass="138915">MGEDTGKYALACRYIYPLDRETVAGGATLHLGPRDTPTECYLGVSSLARLDLEAGSWIWIARASSGSPISSRTARRKRHLVRILVKPEGEEERYPLSEDPAQSGDLSHSKEGASKRHGIRKDHIFLSAHIMHFLGLTSGRSTVEIRPFTPGPQASSLPEAYSRLPVATRCILRPVAVPTGDASYRSEAPRDPEVALADTRRILFDYFSTPRVVAAGQICAIAFLPPAASKKLAVPRGVFGNRTLGPAVDSSYSTALSIPSGCSGGGRRSENGQGAGSLGTTGRVDGALSSTTSGQIPHSSAAAPRVSELKWGSPPSSVKHEKTGRPGSPPATCDLAGQQNSSFGQASSSRDPKMDSPRVFSECDKERQACSSSETLRQRASGLPKLANLFDNGAEPTAVRAVEAFRPLMLLGNFLSSAVYHKIQQRHLRWFYVECVETLADGNAQSEIADGRLPCVGVVCNTSTTVLMQDVPTARRLIPLVTHHIFRAPLFPVMPSMKTPLARSGKRSLARLACDRLGLHFVQLDGLKMARMAKGAPPAADELRHADGSVAPGGNSALSSALVHAISEATPALIFINKAHGLCRTVLGESADERNLSQVARQAANLLTIVRDRPESGILEAAPAELAEIGAGLSPANMKLLLWSTFHSKAESLTLSVSRQGTPYLLGGHRQTPSKSLSLEEACVGKAGRHGDSAISPEDLTVVPQSLTAGGVLMSASGLPSGVQCHYFTDLRSTARMLVPGGSGSSAPALPTVQWEDVGGAEDAKEEIRDYITLPLNYPHLFEGVKVRGGILLFGPPGTGKTLLAKAVATECGVNFISVKGPELLNMYIGESEKNVRTVFSRARASRPCVLFFDEIDALLPRRGRSSDSGGVLDRVVGQLLSEFDNLPDNVFLVGATNRVELLDRAVLRAGRFDRCVYVGIQRDHQSLLGALTRHMVLDDVVDRPSCRQMPDSVRPVPPLLQAVSEALPPQFTGADCKALCSLAGLLAAKERIDILKTMSSALQVSPCVLQEAFYGLECRSGLLRRERAYATPARINGGHSGAVRGGEPGNRHSRLSGQQPETDAEGAETQKGSIYAVFGSEEKFQLRLDLLHQLKQTRDLFSPSAAVGERTSSFRVWQVSALNERHRWPEGVEVWCISALPPGWFDQAGRSLATAAPGEVNKRALRLDLVADRGAEACVAGGSSKIGGVCGSFWLLGGFRAFVWKTVLKTSTWCSLTVRGHAEDPQDTLSDPAESLLQSVSWTGSAPHELLQVKVGEAHFRRALMHTRASLTAYDLRHYSKMRNLYASQRRP</sequence>
<dbReference type="EMBL" id="MIGC01002602">
    <property type="protein sequence ID" value="PHJ20779.1"/>
    <property type="molecule type" value="Genomic_DNA"/>
</dbReference>
<feature type="domain" description="AAA+ ATPase" evidence="12">
    <location>
        <begin position="787"/>
        <end position="923"/>
    </location>
</feature>
<evidence type="ECO:0000259" key="12">
    <source>
        <dbReference type="SMART" id="SM00382"/>
    </source>
</evidence>
<dbReference type="VEuPathDB" id="ToxoDB:CSUI_005373"/>
<evidence type="ECO:0000313" key="13">
    <source>
        <dbReference type="EMBL" id="PHJ20779.1"/>
    </source>
</evidence>
<feature type="compositionally biased region" description="Polar residues" evidence="11">
    <location>
        <begin position="337"/>
        <end position="349"/>
    </location>
</feature>
<evidence type="ECO:0000256" key="7">
    <source>
        <dbReference type="ARBA" id="ARBA00023136"/>
    </source>
</evidence>
<comment type="caution">
    <text evidence="13">The sequence shown here is derived from an EMBL/GenBank/DDBJ whole genome shotgun (WGS) entry which is preliminary data.</text>
</comment>
<keyword evidence="7" id="KW-0472">Membrane</keyword>
<dbReference type="Proteomes" id="UP000221165">
    <property type="component" value="Unassembled WGS sequence"/>
</dbReference>
<dbReference type="FunFam" id="3.40.50.300:FF:000109">
    <property type="entry name" value="Peroxisomal biogenesis factor 6"/>
    <property type="match status" value="1"/>
</dbReference>
<dbReference type="Gene3D" id="1.10.8.60">
    <property type="match status" value="1"/>
</dbReference>
<dbReference type="PROSITE" id="PS00674">
    <property type="entry name" value="AAA"/>
    <property type="match status" value="1"/>
</dbReference>
<keyword evidence="4" id="KW-0547">Nucleotide-binding</keyword>
<dbReference type="RefSeq" id="XP_067922465.1">
    <property type="nucleotide sequence ID" value="XM_068065549.1"/>
</dbReference>
<keyword evidence="14" id="KW-1185">Reference proteome</keyword>
<protein>
    <recommendedName>
        <fullName evidence="8">Peroxisomal ATPase PEX6</fullName>
    </recommendedName>
    <alternativeName>
        <fullName evidence="9">Peroxin-6</fullName>
    </alternativeName>
</protein>
<name>A0A2C6KVE2_9APIC</name>
<feature type="region of interest" description="Disordered" evidence="11">
    <location>
        <begin position="1035"/>
        <end position="1069"/>
    </location>
</feature>
<dbReference type="SMART" id="SM00382">
    <property type="entry name" value="AAA"/>
    <property type="match status" value="1"/>
</dbReference>
<dbReference type="SUPFAM" id="SSF52540">
    <property type="entry name" value="P-loop containing nucleoside triphosphate hydrolases"/>
    <property type="match status" value="1"/>
</dbReference>
<dbReference type="PRINTS" id="PR00830">
    <property type="entry name" value="ENDOLAPTASE"/>
</dbReference>
<comment type="similarity">
    <text evidence="2">Belongs to the AAA ATPase family.</text>
</comment>
<feature type="compositionally biased region" description="Gly residues" evidence="11">
    <location>
        <begin position="1039"/>
        <end position="1049"/>
    </location>
</feature>
<feature type="compositionally biased region" description="Polar residues" evidence="11">
    <location>
        <begin position="288"/>
        <end position="298"/>
    </location>
</feature>
<dbReference type="GO" id="GO:0005778">
    <property type="term" value="C:peroxisomal membrane"/>
    <property type="evidence" value="ECO:0007669"/>
    <property type="project" value="TreeGrafter"/>
</dbReference>
<dbReference type="PANTHER" id="PTHR23077">
    <property type="entry name" value="AAA-FAMILY ATPASE"/>
    <property type="match status" value="1"/>
</dbReference>
<dbReference type="GO" id="GO:0016887">
    <property type="term" value="F:ATP hydrolysis activity"/>
    <property type="evidence" value="ECO:0007669"/>
    <property type="project" value="InterPro"/>
</dbReference>
<feature type="region of interest" description="Disordered" evidence="11">
    <location>
        <begin position="91"/>
        <end position="115"/>
    </location>
</feature>
<dbReference type="GO" id="GO:0016558">
    <property type="term" value="P:protein import into peroxisome matrix"/>
    <property type="evidence" value="ECO:0007669"/>
    <property type="project" value="TreeGrafter"/>
</dbReference>
<dbReference type="Gene3D" id="3.40.50.300">
    <property type="entry name" value="P-loop containing nucleotide triphosphate hydrolases"/>
    <property type="match status" value="1"/>
</dbReference>
<dbReference type="GeneID" id="94428760"/>
<gene>
    <name evidence="13" type="ORF">CSUI_005373</name>
</gene>
<dbReference type="OrthoDB" id="2187at2759"/>
<evidence type="ECO:0000256" key="10">
    <source>
        <dbReference type="ARBA" id="ARBA00048778"/>
    </source>
</evidence>
<proteinExistence type="inferred from homology"/>
<comment type="subcellular location">
    <subcellularLocation>
        <location evidence="1">Membrane</location>
    </subcellularLocation>
</comment>
<feature type="region of interest" description="Disordered" evidence="11">
    <location>
        <begin position="259"/>
        <end position="358"/>
    </location>
</feature>
<evidence type="ECO:0000256" key="9">
    <source>
        <dbReference type="ARBA" id="ARBA00034920"/>
    </source>
</evidence>
<keyword evidence="5" id="KW-0378">Hydrolase</keyword>
<dbReference type="InterPro" id="IPR003593">
    <property type="entry name" value="AAA+_ATPase"/>
</dbReference>
<accession>A0A2C6KVE2</accession>
<organism evidence="13 14">
    <name type="scientific">Cystoisospora suis</name>
    <dbReference type="NCBI Taxonomy" id="483139"/>
    <lineage>
        <taxon>Eukaryota</taxon>
        <taxon>Sar</taxon>
        <taxon>Alveolata</taxon>
        <taxon>Apicomplexa</taxon>
        <taxon>Conoidasida</taxon>
        <taxon>Coccidia</taxon>
        <taxon>Eucoccidiorida</taxon>
        <taxon>Eimeriorina</taxon>
        <taxon>Sarcocystidae</taxon>
        <taxon>Cystoisospora</taxon>
    </lineage>
</organism>
<evidence type="ECO:0000256" key="8">
    <source>
        <dbReference type="ARBA" id="ARBA00034811"/>
    </source>
</evidence>
<keyword evidence="3" id="KW-0962">Peroxisome biogenesis</keyword>
<dbReference type="GO" id="GO:0005524">
    <property type="term" value="F:ATP binding"/>
    <property type="evidence" value="ECO:0007669"/>
    <property type="project" value="UniProtKB-KW"/>
</dbReference>
<evidence type="ECO:0000256" key="3">
    <source>
        <dbReference type="ARBA" id="ARBA00022593"/>
    </source>
</evidence>
<dbReference type="GO" id="GO:0005829">
    <property type="term" value="C:cytosol"/>
    <property type="evidence" value="ECO:0007669"/>
    <property type="project" value="TreeGrafter"/>
</dbReference>
<evidence type="ECO:0000256" key="2">
    <source>
        <dbReference type="ARBA" id="ARBA00006914"/>
    </source>
</evidence>